<dbReference type="Pfam" id="PF03596">
    <property type="entry name" value="Cad"/>
    <property type="match status" value="1"/>
</dbReference>
<dbReference type="InterPro" id="IPR004676">
    <property type="entry name" value="Cd-R_transporter"/>
</dbReference>
<feature type="transmembrane region" description="Helical" evidence="1">
    <location>
        <begin position="194"/>
        <end position="212"/>
    </location>
</feature>
<sequence length="224" mass="24920">MDWLIEIVKIAVATGIATTFDDNIYLTGFFSEVNRTFRPVHVVVGELVGFTALVSVSLLGFLLGLIIPPIYIGLLGILPLLIGVRNLVTLNRDNERETADRKVNLQRNAQFHGFASRRLSLAQVLRDRQTYRVSAVTISNGGNNLGIYIPLFANSTVAQLAVIIPICYLIVCTWLFLSYNLTRQPGIAVVLSRYASKLFPFVLMWLGLRIILDNGSYRLLIPIG</sequence>
<name>A0A0A1VYZ9_MICAE</name>
<comment type="caution">
    <text evidence="2">The sequence shown here is derived from an EMBL/GenBank/DDBJ whole genome shotgun (WGS) entry which is preliminary data.</text>
</comment>
<dbReference type="RefSeq" id="WP_045361144.1">
    <property type="nucleotide sequence ID" value="NZ_BBPA01000066.1"/>
</dbReference>
<evidence type="ECO:0000313" key="3">
    <source>
        <dbReference type="Proteomes" id="UP000030321"/>
    </source>
</evidence>
<reference evidence="3" key="1">
    <citation type="journal article" date="2015" name="Genome">
        <title>Whole Genome Sequence of the Non-Microcystin-Producing Microcystis aeruginosa Strain NIES-44.</title>
        <authorList>
            <person name="Okano K."/>
            <person name="Miyata N."/>
            <person name="Ozaki Y."/>
        </authorList>
    </citation>
    <scope>NUCLEOTIDE SEQUENCE [LARGE SCALE GENOMIC DNA]</scope>
    <source>
        <strain evidence="3">NIES-44</strain>
    </source>
</reference>
<feature type="transmembrane region" description="Helical" evidence="1">
    <location>
        <begin position="70"/>
        <end position="88"/>
    </location>
</feature>
<keyword evidence="1" id="KW-1133">Transmembrane helix</keyword>
<keyword evidence="1" id="KW-0472">Membrane</keyword>
<gene>
    <name evidence="2" type="ORF">N44_03800</name>
</gene>
<dbReference type="EMBL" id="BBPA01000066">
    <property type="protein sequence ID" value="GAL94945.1"/>
    <property type="molecule type" value="Genomic_DNA"/>
</dbReference>
<evidence type="ECO:0000313" key="2">
    <source>
        <dbReference type="EMBL" id="GAL94945.1"/>
    </source>
</evidence>
<feature type="transmembrane region" description="Helical" evidence="1">
    <location>
        <begin position="160"/>
        <end position="182"/>
    </location>
</feature>
<dbReference type="Proteomes" id="UP000030321">
    <property type="component" value="Unassembled WGS sequence"/>
</dbReference>
<accession>A0A0A1VYZ9</accession>
<organism evidence="2 3">
    <name type="scientific">Microcystis aeruginosa NIES-44</name>
    <dbReference type="NCBI Taxonomy" id="449439"/>
    <lineage>
        <taxon>Bacteria</taxon>
        <taxon>Bacillati</taxon>
        <taxon>Cyanobacteriota</taxon>
        <taxon>Cyanophyceae</taxon>
        <taxon>Oscillatoriophycideae</taxon>
        <taxon>Chroococcales</taxon>
        <taxon>Microcystaceae</taxon>
        <taxon>Microcystis</taxon>
    </lineage>
</organism>
<protein>
    <submittedName>
        <fullName evidence="2">Cadmium resistance transporter</fullName>
    </submittedName>
</protein>
<keyword evidence="1" id="KW-0812">Transmembrane</keyword>
<proteinExistence type="predicted"/>
<feature type="transmembrane region" description="Helical" evidence="1">
    <location>
        <begin position="40"/>
        <end position="63"/>
    </location>
</feature>
<dbReference type="AlphaFoldDB" id="A0A0A1VYZ9"/>
<evidence type="ECO:0000256" key="1">
    <source>
        <dbReference type="SAM" id="Phobius"/>
    </source>
</evidence>